<dbReference type="Proteomes" id="UP001319827">
    <property type="component" value="Chromosome"/>
</dbReference>
<keyword evidence="6 9" id="KW-0028">Amino-acid biosynthesis</keyword>
<evidence type="ECO:0000256" key="9">
    <source>
        <dbReference type="HAMAP-Rule" id="MF_01014"/>
    </source>
</evidence>
<evidence type="ECO:0000256" key="8">
    <source>
        <dbReference type="ARBA" id="ARBA00023235"/>
    </source>
</evidence>
<evidence type="ECO:0000256" key="1">
    <source>
        <dbReference type="ARBA" id="ARBA00000901"/>
    </source>
</evidence>
<evidence type="ECO:0000256" key="10">
    <source>
        <dbReference type="RuleBase" id="RU003657"/>
    </source>
</evidence>
<keyword evidence="7 9" id="KW-0368">Histidine biosynthesis</keyword>
<evidence type="ECO:0000256" key="7">
    <source>
        <dbReference type="ARBA" id="ARBA00023102"/>
    </source>
</evidence>
<dbReference type="InterPro" id="IPR011060">
    <property type="entry name" value="RibuloseP-bd_barrel"/>
</dbReference>
<dbReference type="PANTHER" id="PTHR43090">
    <property type="entry name" value="1-(5-PHOSPHORIBOSYL)-5-[(5-PHOSPHORIBOSYLAMINO)METHYLIDENEAMINO] IMIDAZOLE-4-CARBOXAMIDE ISOMERASE"/>
    <property type="match status" value="1"/>
</dbReference>
<dbReference type="Pfam" id="PF00977">
    <property type="entry name" value="His_biosynth"/>
    <property type="match status" value="1"/>
</dbReference>
<evidence type="ECO:0000313" key="13">
    <source>
        <dbReference type="Proteomes" id="UP001319827"/>
    </source>
</evidence>
<name>A0ABM8I0H7_9BACT</name>
<evidence type="ECO:0000256" key="6">
    <source>
        <dbReference type="ARBA" id="ARBA00022605"/>
    </source>
</evidence>
<dbReference type="InterPro" id="IPR006062">
    <property type="entry name" value="His_biosynth"/>
</dbReference>
<evidence type="ECO:0000313" key="12">
    <source>
        <dbReference type="EMBL" id="BCR06500.1"/>
    </source>
</evidence>
<gene>
    <name evidence="9 12" type="primary">hisA</name>
    <name evidence="12" type="ORF">DESUT3_35690</name>
</gene>
<comment type="subcellular location">
    <subcellularLocation>
        <location evidence="2 9 11">Cytoplasm</location>
    </subcellularLocation>
</comment>
<dbReference type="HAMAP" id="MF_01014">
    <property type="entry name" value="HisA"/>
    <property type="match status" value="1"/>
</dbReference>
<evidence type="ECO:0000256" key="2">
    <source>
        <dbReference type="ARBA" id="ARBA00004496"/>
    </source>
</evidence>
<comment type="similarity">
    <text evidence="4 9 10">Belongs to the HisA/HisF family.</text>
</comment>
<reference evidence="12 13" key="2">
    <citation type="journal article" date="2021" name="Int. J. Syst. Evol. Microbiol.">
        <title>Isolation and Polyphasic Characterization of Desulfuromonas versatilis sp. Nov., an Electrogenic Bacteria Capable of Versatile Metabolism Isolated from a Graphene Oxide-Reducing Enrichment Culture.</title>
        <authorList>
            <person name="Xie L."/>
            <person name="Yoshida N."/>
            <person name="Ishii S."/>
            <person name="Meng L."/>
        </authorList>
    </citation>
    <scope>NUCLEOTIDE SEQUENCE [LARGE SCALE GENOMIC DNA]</scope>
    <source>
        <strain evidence="12 13">NIT-T3</strain>
    </source>
</reference>
<keyword evidence="8 9" id="KW-0413">Isomerase</keyword>
<evidence type="ECO:0000256" key="4">
    <source>
        <dbReference type="ARBA" id="ARBA00009667"/>
    </source>
</evidence>
<dbReference type="InterPro" id="IPR023016">
    <property type="entry name" value="HisA/PriA"/>
</dbReference>
<dbReference type="GO" id="GO:0016853">
    <property type="term" value="F:isomerase activity"/>
    <property type="evidence" value="ECO:0007669"/>
    <property type="project" value="UniProtKB-KW"/>
</dbReference>
<comment type="pathway">
    <text evidence="3 9 11">Amino-acid biosynthesis; L-histidine biosynthesis; L-histidine from 5-phospho-alpha-D-ribose 1-diphosphate: step 4/9.</text>
</comment>
<protein>
    <recommendedName>
        <fullName evidence="9 11">1-(5-phosphoribosyl)-5-[(5-phosphoribosylamino)methylideneamino] imidazole-4-carboxamide isomerase</fullName>
        <ecNumber evidence="9 11">5.3.1.16</ecNumber>
    </recommendedName>
    <alternativeName>
        <fullName evidence="9">Phosphoribosylformimino-5-aminoimidazole carboxamide ribotide isomerase</fullName>
    </alternativeName>
</protein>
<dbReference type="InterPro" id="IPR013785">
    <property type="entry name" value="Aldolase_TIM"/>
</dbReference>
<keyword evidence="13" id="KW-1185">Reference proteome</keyword>
<evidence type="ECO:0000256" key="5">
    <source>
        <dbReference type="ARBA" id="ARBA00022490"/>
    </source>
</evidence>
<dbReference type="CDD" id="cd04732">
    <property type="entry name" value="HisA"/>
    <property type="match status" value="1"/>
</dbReference>
<comment type="catalytic activity">
    <reaction evidence="1 9 11">
        <text>1-(5-phospho-beta-D-ribosyl)-5-[(5-phospho-beta-D-ribosylamino)methylideneamino]imidazole-4-carboxamide = 5-[(5-phospho-1-deoxy-D-ribulos-1-ylimino)methylamino]-1-(5-phospho-beta-D-ribosyl)imidazole-4-carboxamide</text>
        <dbReference type="Rhea" id="RHEA:15469"/>
        <dbReference type="ChEBI" id="CHEBI:58435"/>
        <dbReference type="ChEBI" id="CHEBI:58525"/>
        <dbReference type="EC" id="5.3.1.16"/>
    </reaction>
</comment>
<accession>A0ABM8I0H7</accession>
<proteinExistence type="inferred from homology"/>
<evidence type="ECO:0000256" key="3">
    <source>
        <dbReference type="ARBA" id="ARBA00005133"/>
    </source>
</evidence>
<evidence type="ECO:0000256" key="11">
    <source>
        <dbReference type="RuleBase" id="RU003658"/>
    </source>
</evidence>
<dbReference type="EC" id="5.3.1.16" evidence="9 11"/>
<dbReference type="NCBIfam" id="TIGR00007">
    <property type="entry name" value="1-(5-phosphoribosyl)-5-[(5-phosphoribosylamino)methylideneamino]imidazole-4-carboxamide isomerase"/>
    <property type="match status" value="1"/>
</dbReference>
<sequence length="259" mass="27802">MGAPGRHEACPYERFTMIILPAIDLKNGRCVRLEQGLMEKDTVYHDDPAAQARIWQEQGGELLHIVDLDGAFAGVPKNREAIKAIVEAIDIPSELGGGIRDLATIEAYLELGVDRVILGTVAKENPGLVEEACRKFPGRIVVGIDAKDGLVAVRGWADVTEKRASEMAREMEGFGVEAIIYTDIARDGMMQGPNIEATRQLAESINIPVIASGGVSSLRDIENLLAIESSGVVGVITGKAIYTGALDLREAVALTKKGR</sequence>
<reference evidence="12 13" key="1">
    <citation type="journal article" date="2016" name="C (Basel)">
        <title>Selective Growth of and Electricity Production by Marine Exoelectrogenic Bacteria in Self-Aggregated Hydrogel of Microbially Reduced Graphene Oxide.</title>
        <authorList>
            <person name="Yoshida N."/>
            <person name="Goto Y."/>
            <person name="Miyata Y."/>
        </authorList>
    </citation>
    <scope>NUCLEOTIDE SEQUENCE [LARGE SCALE GENOMIC DNA]</scope>
    <source>
        <strain evidence="12 13">NIT-T3</strain>
    </source>
</reference>
<dbReference type="SUPFAM" id="SSF51366">
    <property type="entry name" value="Ribulose-phoshate binding barrel"/>
    <property type="match status" value="1"/>
</dbReference>
<dbReference type="Gene3D" id="3.20.20.70">
    <property type="entry name" value="Aldolase class I"/>
    <property type="match status" value="1"/>
</dbReference>
<dbReference type="NCBIfam" id="NF010112">
    <property type="entry name" value="PRK13585.1"/>
    <property type="match status" value="1"/>
</dbReference>
<dbReference type="PANTHER" id="PTHR43090:SF2">
    <property type="entry name" value="1-(5-PHOSPHORIBOSYL)-5-[(5-PHOSPHORIBOSYLAMINO)METHYLIDENEAMINO] IMIDAZOLE-4-CARBOXAMIDE ISOMERASE"/>
    <property type="match status" value="1"/>
</dbReference>
<dbReference type="EMBL" id="AP024355">
    <property type="protein sequence ID" value="BCR06500.1"/>
    <property type="molecule type" value="Genomic_DNA"/>
</dbReference>
<feature type="active site" description="Proton acceptor" evidence="9">
    <location>
        <position position="24"/>
    </location>
</feature>
<organism evidence="12 13">
    <name type="scientific">Desulfuromonas versatilis</name>
    <dbReference type="NCBI Taxonomy" id="2802975"/>
    <lineage>
        <taxon>Bacteria</taxon>
        <taxon>Pseudomonadati</taxon>
        <taxon>Thermodesulfobacteriota</taxon>
        <taxon>Desulfuromonadia</taxon>
        <taxon>Desulfuromonadales</taxon>
        <taxon>Desulfuromonadaceae</taxon>
        <taxon>Desulfuromonas</taxon>
    </lineage>
</organism>
<dbReference type="InterPro" id="IPR044524">
    <property type="entry name" value="Isoase_HisA-like"/>
</dbReference>
<keyword evidence="5 9" id="KW-0963">Cytoplasm</keyword>
<dbReference type="InterPro" id="IPR006063">
    <property type="entry name" value="HisA_bact_arch"/>
</dbReference>
<feature type="active site" description="Proton donor" evidence="9">
    <location>
        <position position="145"/>
    </location>
</feature>